<dbReference type="CDD" id="cd08637">
    <property type="entry name" value="DNA_pol_A_pol_I_C"/>
    <property type="match status" value="1"/>
</dbReference>
<organism evidence="14 15">
    <name type="scientific">Candidatus Mailhella merdigallinarum</name>
    <dbReference type="NCBI Taxonomy" id="2838658"/>
    <lineage>
        <taxon>Bacteria</taxon>
        <taxon>Pseudomonadati</taxon>
        <taxon>Thermodesulfobacteriota</taxon>
        <taxon>Desulfovibrionia</taxon>
        <taxon>Desulfovibrionales</taxon>
        <taxon>Desulfovibrionaceae</taxon>
        <taxon>Mailhella</taxon>
    </lineage>
</organism>
<proteinExistence type="inferred from homology"/>
<evidence type="ECO:0000313" key="14">
    <source>
        <dbReference type="EMBL" id="HJA07888.1"/>
    </source>
</evidence>
<evidence type="ECO:0000256" key="5">
    <source>
        <dbReference type="ARBA" id="ARBA00022695"/>
    </source>
</evidence>
<dbReference type="EMBL" id="DXAN01000003">
    <property type="protein sequence ID" value="HJA07888.1"/>
    <property type="molecule type" value="Genomic_DNA"/>
</dbReference>
<dbReference type="SUPFAM" id="SSF88723">
    <property type="entry name" value="PIN domain-like"/>
    <property type="match status" value="1"/>
</dbReference>
<reference evidence="14" key="1">
    <citation type="journal article" date="2021" name="PeerJ">
        <title>Extensive microbial diversity within the chicken gut microbiome revealed by metagenomics and culture.</title>
        <authorList>
            <person name="Gilroy R."/>
            <person name="Ravi A."/>
            <person name="Getino M."/>
            <person name="Pursley I."/>
            <person name="Horton D.L."/>
            <person name="Alikhan N.F."/>
            <person name="Baker D."/>
            <person name="Gharbi K."/>
            <person name="Hall N."/>
            <person name="Watson M."/>
            <person name="Adriaenssens E.M."/>
            <person name="Foster-Nyarko E."/>
            <person name="Jarju S."/>
            <person name="Secka A."/>
            <person name="Antonio M."/>
            <person name="Oren A."/>
            <person name="Chaudhuri R.R."/>
            <person name="La Ragione R."/>
            <person name="Hildebrand F."/>
            <person name="Pallen M.J."/>
        </authorList>
    </citation>
    <scope>NUCLEOTIDE SEQUENCE</scope>
    <source>
        <strain evidence="14">CHK186-16707</strain>
    </source>
</reference>
<comment type="caution">
    <text evidence="14">The sequence shown here is derived from an EMBL/GenBank/DDBJ whole genome shotgun (WGS) entry which is preliminary data.</text>
</comment>
<dbReference type="InterPro" id="IPR029060">
    <property type="entry name" value="PIN-like_dom_sf"/>
</dbReference>
<dbReference type="GO" id="GO:0006302">
    <property type="term" value="P:double-strand break repair"/>
    <property type="evidence" value="ECO:0007669"/>
    <property type="project" value="TreeGrafter"/>
</dbReference>
<dbReference type="CDD" id="cd09898">
    <property type="entry name" value="H3TH_53EXO"/>
    <property type="match status" value="1"/>
</dbReference>
<dbReference type="InterPro" id="IPR019760">
    <property type="entry name" value="DNA-dir_DNA_pol_A_CS"/>
</dbReference>
<keyword evidence="6" id="KW-0235">DNA replication</keyword>
<dbReference type="SMART" id="SM00482">
    <property type="entry name" value="POLAc"/>
    <property type="match status" value="1"/>
</dbReference>
<reference evidence="14" key="2">
    <citation type="submission" date="2021-04" db="EMBL/GenBank/DDBJ databases">
        <authorList>
            <person name="Gilroy R."/>
        </authorList>
    </citation>
    <scope>NUCLEOTIDE SEQUENCE</scope>
    <source>
        <strain evidence="14">CHK186-16707</strain>
    </source>
</reference>
<keyword evidence="8" id="KW-0239">DNA-directed DNA polymerase</keyword>
<dbReference type="InterPro" id="IPR020045">
    <property type="entry name" value="DNA_polI_H3TH"/>
</dbReference>
<name>A0A9D2HB35_9BACT</name>
<dbReference type="Gene3D" id="3.30.70.370">
    <property type="match status" value="1"/>
</dbReference>
<evidence type="ECO:0000256" key="8">
    <source>
        <dbReference type="ARBA" id="ARBA00022932"/>
    </source>
</evidence>
<evidence type="ECO:0000259" key="12">
    <source>
        <dbReference type="SMART" id="SM00475"/>
    </source>
</evidence>
<dbReference type="Gene3D" id="3.30.420.10">
    <property type="entry name" value="Ribonuclease H-like superfamily/Ribonuclease H"/>
    <property type="match status" value="1"/>
</dbReference>
<evidence type="ECO:0000256" key="2">
    <source>
        <dbReference type="ARBA" id="ARBA00012417"/>
    </source>
</evidence>
<dbReference type="InterPro" id="IPR020046">
    <property type="entry name" value="5-3_exonucl_a-hlix_arch_N"/>
</dbReference>
<dbReference type="InterPro" id="IPR043502">
    <property type="entry name" value="DNA/RNA_pol_sf"/>
</dbReference>
<evidence type="ECO:0000256" key="4">
    <source>
        <dbReference type="ARBA" id="ARBA00022679"/>
    </source>
</evidence>
<gene>
    <name evidence="14" type="primary">polA</name>
    <name evidence="14" type="ORF">H9962_01660</name>
</gene>
<protein>
    <recommendedName>
        <fullName evidence="3">DNA polymerase I</fullName>
        <ecNumber evidence="2">2.7.7.7</ecNumber>
    </recommendedName>
</protein>
<dbReference type="InterPro" id="IPR002298">
    <property type="entry name" value="DNA_polymerase_A"/>
</dbReference>
<keyword evidence="7" id="KW-0227">DNA damage</keyword>
<dbReference type="InterPro" id="IPR001098">
    <property type="entry name" value="DNA-dir_DNA_pol_A_palm_dom"/>
</dbReference>
<evidence type="ECO:0000313" key="15">
    <source>
        <dbReference type="Proteomes" id="UP000824225"/>
    </source>
</evidence>
<evidence type="ECO:0000256" key="6">
    <source>
        <dbReference type="ARBA" id="ARBA00022705"/>
    </source>
</evidence>
<dbReference type="Proteomes" id="UP000824225">
    <property type="component" value="Unassembled WGS sequence"/>
</dbReference>
<dbReference type="GO" id="GO:0003677">
    <property type="term" value="F:DNA binding"/>
    <property type="evidence" value="ECO:0007669"/>
    <property type="project" value="UniProtKB-KW"/>
</dbReference>
<dbReference type="FunFam" id="1.10.150.20:FF:000002">
    <property type="entry name" value="DNA polymerase I"/>
    <property type="match status" value="1"/>
</dbReference>
<dbReference type="Gene3D" id="3.40.50.1010">
    <property type="entry name" value="5'-nuclease"/>
    <property type="match status" value="1"/>
</dbReference>
<sequence>MSLKQRLGFTKEPLYLMDGTAFLYRGFFANANMNRSDGLPTGAMYIVGRVLLKLLKEEQPTRFAFILDGPGKHFRHEMFPAYKANRPAAPDGLLAQVEPVKRMVAALGLHVEVSEGCEADDCIAGLTHRFRGERPVVIIGMDKDLRQCLADNVVLWDPASRDEKLVTLQTFQDETGLTPGQWPDVQALVGDASDNVPGVRGIGPKTAEALFRDFADLEDVRDRFDQVPLSVRKKLEGNLEAMFLYRRLTTLDTGSCAGVTLDDLRIRPLAGHEALTLFREFEMGSLHRELSDLIRRGVLASEGGPTTAGPGASEQLSLLGEAPAAPELPRTTDVADLPPCAGKAVALTPPYGSVRDPAGRAGVSVAVADDDGEAVEWRYRGPADALVAWAARAASVTAPDVKRLLHEDEAWESLPPERWFDLGLAAYLLAPEERDYGWPRLSARHAEQSGLPQALPASLALSLRADLLKRLNQAELVPLMKRLELPLIPVLADMERAGVSVDLNALQGFLDEVQAELDRLTSRIYEAAGGEFNIRSAQQIGEVLFKRLGLPAARATKGGQASTSQDVLEKLSGRHPVVDTLLEFRKLEKLRSTYLEPLPRLTGPDGRIRTTFNQLATATGRLSSSNPNLQNIPVRGDLGRRMRACFTASPGRVLVSADYSQVELRVLAHCSQDPTLLAAFRGGEDIHTRTAALLNDVEPAAVTPDQRRGAKTINFGLIYGMGARKLAQELGIGLAEAKAFMERYFARFSHIKEFYDEVETRAREQGYVTTLAGRRRPLPDMLSQSAQSRALAERQAVNTLIQGSAADIIKSAMLAVHGDEELRNLSARLILQVHDELVLEAPEAHAEAAGRRVAELMTSCSAADMALSVPLAVDWGYGPNWGVAH</sequence>
<evidence type="ECO:0000259" key="13">
    <source>
        <dbReference type="SMART" id="SM00482"/>
    </source>
</evidence>
<dbReference type="SMART" id="SM00279">
    <property type="entry name" value="HhH2"/>
    <property type="match status" value="1"/>
</dbReference>
<dbReference type="Gene3D" id="1.20.1060.10">
    <property type="entry name" value="Taq DNA Polymerase, Chain T, domain 4"/>
    <property type="match status" value="1"/>
</dbReference>
<evidence type="ECO:0000256" key="1">
    <source>
        <dbReference type="ARBA" id="ARBA00007705"/>
    </source>
</evidence>
<dbReference type="GO" id="GO:0006261">
    <property type="term" value="P:DNA-templated DNA replication"/>
    <property type="evidence" value="ECO:0007669"/>
    <property type="project" value="InterPro"/>
</dbReference>
<keyword evidence="10" id="KW-0234">DNA repair</keyword>
<comment type="catalytic activity">
    <reaction evidence="11">
        <text>DNA(n) + a 2'-deoxyribonucleoside 5'-triphosphate = DNA(n+1) + diphosphate</text>
        <dbReference type="Rhea" id="RHEA:22508"/>
        <dbReference type="Rhea" id="RHEA-COMP:17339"/>
        <dbReference type="Rhea" id="RHEA-COMP:17340"/>
        <dbReference type="ChEBI" id="CHEBI:33019"/>
        <dbReference type="ChEBI" id="CHEBI:61560"/>
        <dbReference type="ChEBI" id="CHEBI:173112"/>
        <dbReference type="EC" id="2.7.7.7"/>
    </reaction>
</comment>
<dbReference type="InterPro" id="IPR036397">
    <property type="entry name" value="RNaseH_sf"/>
</dbReference>
<dbReference type="PANTHER" id="PTHR10133">
    <property type="entry name" value="DNA POLYMERASE I"/>
    <property type="match status" value="1"/>
</dbReference>
<dbReference type="Gene3D" id="1.10.150.20">
    <property type="entry name" value="5' to 3' exonuclease, C-terminal subdomain"/>
    <property type="match status" value="2"/>
</dbReference>
<dbReference type="GO" id="GO:0003887">
    <property type="term" value="F:DNA-directed DNA polymerase activity"/>
    <property type="evidence" value="ECO:0007669"/>
    <property type="project" value="UniProtKB-KW"/>
</dbReference>
<evidence type="ECO:0000256" key="11">
    <source>
        <dbReference type="ARBA" id="ARBA00049244"/>
    </source>
</evidence>
<dbReference type="SUPFAM" id="SSF47807">
    <property type="entry name" value="5' to 3' exonuclease, C-terminal subdomain"/>
    <property type="match status" value="1"/>
</dbReference>
<dbReference type="InterPro" id="IPR002421">
    <property type="entry name" value="5-3_exonuclease"/>
</dbReference>
<dbReference type="Pfam" id="PF02739">
    <property type="entry name" value="5_3_exonuc_N"/>
    <property type="match status" value="1"/>
</dbReference>
<dbReference type="SUPFAM" id="SSF56672">
    <property type="entry name" value="DNA/RNA polymerases"/>
    <property type="match status" value="1"/>
</dbReference>
<dbReference type="GO" id="GO:0008409">
    <property type="term" value="F:5'-3' exonuclease activity"/>
    <property type="evidence" value="ECO:0007669"/>
    <property type="project" value="InterPro"/>
</dbReference>
<dbReference type="Pfam" id="PF01367">
    <property type="entry name" value="5_3_exonuc"/>
    <property type="match status" value="1"/>
</dbReference>
<dbReference type="AlphaFoldDB" id="A0A9D2HB35"/>
<dbReference type="PRINTS" id="PR00868">
    <property type="entry name" value="DNAPOLI"/>
</dbReference>
<dbReference type="FunFam" id="1.20.1060.10:FF:000001">
    <property type="entry name" value="DNA polymerase I"/>
    <property type="match status" value="1"/>
</dbReference>
<comment type="similarity">
    <text evidence="1">Belongs to the DNA polymerase type-A family.</text>
</comment>
<accession>A0A9D2HB35</accession>
<dbReference type="FunFam" id="1.10.150.20:FF:000003">
    <property type="entry name" value="DNA polymerase I"/>
    <property type="match status" value="1"/>
</dbReference>
<dbReference type="InterPro" id="IPR036279">
    <property type="entry name" value="5-3_exonuclease_C_sf"/>
</dbReference>
<dbReference type="PANTHER" id="PTHR10133:SF27">
    <property type="entry name" value="DNA POLYMERASE NU"/>
    <property type="match status" value="1"/>
</dbReference>
<evidence type="ECO:0000256" key="3">
    <source>
        <dbReference type="ARBA" id="ARBA00020311"/>
    </source>
</evidence>
<dbReference type="PROSITE" id="PS00447">
    <property type="entry name" value="DNA_POLYMERASE_A"/>
    <property type="match status" value="1"/>
</dbReference>
<dbReference type="Pfam" id="PF00476">
    <property type="entry name" value="DNA_pol_A"/>
    <property type="match status" value="1"/>
</dbReference>
<keyword evidence="9" id="KW-0238">DNA-binding</keyword>
<keyword evidence="5 14" id="KW-0548">Nucleotidyltransferase</keyword>
<dbReference type="SMART" id="SM00475">
    <property type="entry name" value="53EXOc"/>
    <property type="match status" value="1"/>
</dbReference>
<dbReference type="EC" id="2.7.7.7" evidence="2"/>
<keyword evidence="4 14" id="KW-0808">Transferase</keyword>
<evidence type="ECO:0000256" key="10">
    <source>
        <dbReference type="ARBA" id="ARBA00023204"/>
    </source>
</evidence>
<dbReference type="InterPro" id="IPR008918">
    <property type="entry name" value="HhH2"/>
</dbReference>
<dbReference type="NCBIfam" id="NF004397">
    <property type="entry name" value="PRK05755.1"/>
    <property type="match status" value="1"/>
</dbReference>
<feature type="domain" description="DNA-directed DNA polymerase family A palm" evidence="13">
    <location>
        <begin position="639"/>
        <end position="845"/>
    </location>
</feature>
<feature type="domain" description="5'-3' exonuclease" evidence="12">
    <location>
        <begin position="10"/>
        <end position="267"/>
    </location>
</feature>
<evidence type="ECO:0000256" key="7">
    <source>
        <dbReference type="ARBA" id="ARBA00022763"/>
    </source>
</evidence>
<dbReference type="CDD" id="cd09859">
    <property type="entry name" value="PIN_53EXO"/>
    <property type="match status" value="1"/>
</dbReference>
<evidence type="ECO:0000256" key="9">
    <source>
        <dbReference type="ARBA" id="ARBA00023125"/>
    </source>
</evidence>